<evidence type="ECO:0000256" key="12">
    <source>
        <dbReference type="ARBA" id="ARBA00003443"/>
    </source>
</evidence>
<comment type="function">
    <text evidence="80">Plays a role in the initial induction of autophagosomes from host endoplasmic reticulum. Later, limits the expansion of these phagosomes that are no longer able to deliver viral components to lysosomes.</text>
</comment>
<evidence type="ECO:0000256" key="5">
    <source>
        <dbReference type="ARBA" id="ARBA00002223"/>
    </source>
</evidence>
<evidence type="ECO:0000256" key="14">
    <source>
        <dbReference type="ARBA" id="ARBA00004407"/>
    </source>
</evidence>
<keyword evidence="55" id="KW-1095">Inhibition of host ISG15 by virus</keyword>
<keyword evidence="18 88" id="KW-1192">Host mRNA suppression by virus</keyword>
<feature type="active site" evidence="85">
    <location>
        <position position="6314"/>
    </location>
</feature>
<dbReference type="CDD" id="cd21409">
    <property type="entry name" value="1B_cv_Nsp13-like"/>
    <property type="match status" value="1"/>
</dbReference>
<feature type="active site" evidence="87">
    <location>
        <position position="6845"/>
    </location>
</feature>
<dbReference type="InterPro" id="IPR047573">
    <property type="entry name" value="CoV_NSP2_M"/>
</dbReference>
<dbReference type="CDD" id="cd21722">
    <property type="entry name" value="betaCoV_Nsp13-helicase"/>
    <property type="match status" value="1"/>
</dbReference>
<dbReference type="Pfam" id="PF20633">
    <property type="entry name" value="CoV_NSP13_stalk"/>
    <property type="match status" value="1"/>
</dbReference>
<dbReference type="GO" id="GO:0004483">
    <property type="term" value="F:methyltransferase cap1 activity"/>
    <property type="evidence" value="ECO:0007669"/>
    <property type="project" value="UniProtKB-EC"/>
</dbReference>
<dbReference type="CDD" id="cd21831">
    <property type="entry name" value="betaCoV_Nsp8"/>
    <property type="match status" value="1"/>
</dbReference>
<keyword evidence="46" id="KW-1127">Modulation of host ubiquitin pathway by viral deubiquitinase</keyword>
<evidence type="ECO:0000259" key="118">
    <source>
        <dbReference type="PROSITE" id="PS51989"/>
    </source>
</evidence>
<dbReference type="SUPFAM" id="SSF140367">
    <property type="entry name" value="Coronavirus NSP7-like"/>
    <property type="match status" value="1"/>
</dbReference>
<feature type="domain" description="Peptidase C16" evidence="94">
    <location>
        <begin position="1777"/>
        <end position="2037"/>
    </location>
</feature>
<evidence type="ECO:0000256" key="10">
    <source>
        <dbReference type="ARBA" id="ARBA00003115"/>
    </source>
</evidence>
<dbReference type="PROSITE" id="PS51958">
    <property type="entry name" value="NENDOU"/>
    <property type="match status" value="1"/>
</dbReference>
<dbReference type="InterPro" id="IPR043613">
    <property type="entry name" value="CoV_NSP2_C"/>
</dbReference>
<dbReference type="InterPro" id="IPR046435">
    <property type="entry name" value="N7_MTase_CoV"/>
</dbReference>
<feature type="domain" description="(+)RNA virus helicase C-terminal" evidence="98">
    <location>
        <begin position="5700"/>
        <end position="6051"/>
    </location>
</feature>
<keyword evidence="40 88" id="KW-1114">Inhibition of host interferon signaling pathway by virus</keyword>
<dbReference type="GO" id="GO:0043139">
    <property type="term" value="F:5'-3' DNA helicase activity"/>
    <property type="evidence" value="ECO:0007669"/>
    <property type="project" value="TreeGrafter"/>
</dbReference>
<feature type="domain" description="CoV Nsp2 C-terminal" evidence="120">
    <location>
        <begin position="697"/>
        <end position="809"/>
    </location>
</feature>
<dbReference type="GO" id="GO:0004843">
    <property type="term" value="F:cysteine-type deubiquitinase activity"/>
    <property type="evidence" value="ECO:0007669"/>
    <property type="project" value="UniProtKB-EC"/>
</dbReference>
<dbReference type="GO" id="GO:0005524">
    <property type="term" value="F:ATP binding"/>
    <property type="evidence" value="ECO:0007669"/>
    <property type="project" value="UniProtKB-KW"/>
</dbReference>
<feature type="domain" description="G2M" evidence="123">
    <location>
        <begin position="2167"/>
        <end position="2316"/>
    </location>
</feature>
<comment type="function">
    <text evidence="76">Plays a role in viral transcription/replication and prevents the simultaneous activation of host cell dsRNA sensors, such as MDA5/IFIH1, OAS, and PKR. Acts by degrading the 5'-polyuridines generated during replication of the poly(A) region of viral genomic and subgenomic RNAs. Catalyzes a two-step reaction in which a 2'3'-cyclic phosphate (2'3'-cP) is first generated by 2'-O transesterification, which is then hydrolyzed to a 3'-phosphate (3'-P). If not degraded, poly(U) RNA would hybridize with poly(A) RNA tails and activate host dsRNA sensors.</text>
</comment>
<dbReference type="GO" id="GO:0006351">
    <property type="term" value="P:DNA-templated transcription"/>
    <property type="evidence" value="ECO:0007669"/>
    <property type="project" value="InterPro"/>
</dbReference>
<evidence type="ECO:0000256" key="93">
    <source>
        <dbReference type="SAM" id="Phobius"/>
    </source>
</evidence>
<evidence type="ECO:0000256" key="66">
    <source>
        <dbReference type="ARBA" id="ARBA00034506"/>
    </source>
</evidence>
<dbReference type="PROSITE" id="PS51657">
    <property type="entry name" value="PSRV_HELICASE"/>
    <property type="match status" value="1"/>
</dbReference>
<dbReference type="PROSITE" id="PS51653">
    <property type="entry name" value="CV_ZBD"/>
    <property type="match status" value="1"/>
</dbReference>
<evidence type="ECO:0000259" key="114">
    <source>
        <dbReference type="PROSITE" id="PS51960"/>
    </source>
</evidence>
<evidence type="ECO:0000256" key="63">
    <source>
        <dbReference type="ARBA" id="ARBA00034456"/>
    </source>
</evidence>
<feature type="compositionally biased region" description="Acidic residues" evidence="92">
    <location>
        <begin position="1074"/>
        <end position="1149"/>
    </location>
</feature>
<dbReference type="InterPro" id="IPR042570">
    <property type="entry name" value="NSP3_NAB_bCoV_sf"/>
</dbReference>
<keyword evidence="39 88" id="KW-1193">Eukaryotic host translation shutoff by virus</keyword>
<dbReference type="GO" id="GO:0039595">
    <property type="term" value="P:symbiont-mediated degradation of host mRNA"/>
    <property type="evidence" value="ECO:0007669"/>
    <property type="project" value="UniProtKB-UniRule"/>
</dbReference>
<evidence type="ECO:0000256" key="54">
    <source>
        <dbReference type="ARBA" id="ARBA00023200"/>
    </source>
</evidence>
<dbReference type="GO" id="GO:0075523">
    <property type="term" value="P:viral translational frameshifting"/>
    <property type="evidence" value="ECO:0007669"/>
    <property type="project" value="UniProtKB-KW"/>
</dbReference>
<dbReference type="GO" id="GO:0039648">
    <property type="term" value="P:symbiont-mediated perturbation of host ubiquitin-like protein modification"/>
    <property type="evidence" value="ECO:0007669"/>
    <property type="project" value="UniProtKB-KW"/>
</dbReference>
<keyword evidence="45" id="KW-1043">Host membrane</keyword>
<dbReference type="CDD" id="cd21593">
    <property type="entry name" value="HCoV_HKU1-like_RdRp"/>
    <property type="match status" value="1"/>
</dbReference>
<dbReference type="CDD" id="cd21519">
    <property type="entry name" value="betaCoV_Nsp2_MHV-like"/>
    <property type="match status" value="1"/>
</dbReference>
<comment type="function">
    <text evidence="63">Plays a role in viral RNA synthesis through two distinct activities. The N7-guanine methyltransferase activity plays a role in the formation of the cap structure GpppA-RNA. The proofreading exoribonuclease reduces the sensitivity of the virus to RNA mutagens during replication. This activity acts on both ssRNA and dsRNA in a 3'-5' direction.</text>
</comment>
<evidence type="ECO:0000256" key="57">
    <source>
        <dbReference type="ARBA" id="ARBA00023239"/>
    </source>
</evidence>
<dbReference type="Gene3D" id="3.40.50.11020">
    <property type="entry name" value="Replicase polyprotein, nucleic acid-binding domain"/>
    <property type="match status" value="1"/>
</dbReference>
<dbReference type="InterPro" id="IPR048672">
    <property type="entry name" value="NSP13_ZBD_CoV"/>
</dbReference>
<evidence type="ECO:0000256" key="62">
    <source>
        <dbReference type="ARBA" id="ARBA00025984"/>
    </source>
</evidence>
<dbReference type="GO" id="GO:0019079">
    <property type="term" value="P:viral genome replication"/>
    <property type="evidence" value="ECO:0007669"/>
    <property type="project" value="InterPro"/>
</dbReference>
<comment type="function">
    <text evidence="4">Forms a hexadecamer with nsp7 (8 subunits of each) that may participate in viral replication by acting as a primase. Alternatively, may synthesize substantially longer products than oligonucleotide primers.</text>
</comment>
<dbReference type="Pfam" id="PF06478">
    <property type="entry name" value="CoV_RPol_N"/>
    <property type="match status" value="1"/>
</dbReference>
<dbReference type="Pfam" id="PF16251">
    <property type="entry name" value="bCoV_NAB"/>
    <property type="match status" value="1"/>
</dbReference>
<feature type="transmembrane region" description="Helical" evidence="93">
    <location>
        <begin position="2464"/>
        <end position="2486"/>
    </location>
</feature>
<keyword evidence="25 86" id="KW-0808">Transferase</keyword>
<dbReference type="PROSITE" id="PS51962">
    <property type="entry name" value="COV_NSP1"/>
    <property type="match status" value="1"/>
</dbReference>
<feature type="region of interest" description="CoV-Y" evidence="89">
    <location>
        <begin position="2621"/>
        <end position="2897"/>
    </location>
</feature>
<dbReference type="PROSITE" id="PS51949">
    <property type="entry name" value="COV_NSP7"/>
    <property type="match status" value="1"/>
</dbReference>
<keyword evidence="19" id="KW-0945">Host-virus interaction</keyword>
<evidence type="ECO:0000256" key="7">
    <source>
        <dbReference type="ARBA" id="ARBA00002840"/>
    </source>
</evidence>
<evidence type="ECO:0000259" key="109">
    <source>
        <dbReference type="PROSITE" id="PS51952"/>
    </source>
</evidence>
<dbReference type="SMART" id="SM00506">
    <property type="entry name" value="A1pp"/>
    <property type="match status" value="1"/>
</dbReference>
<dbReference type="CDD" id="cd21171">
    <property type="entry name" value="NTD_alpha_betaCoV_Nsp15-like"/>
    <property type="match status" value="1"/>
</dbReference>
<comment type="subunit">
    <text evidence="62">Interacts with host PHB and PHB2.</text>
</comment>
<evidence type="ECO:0000259" key="105">
    <source>
        <dbReference type="PROSITE" id="PS51948"/>
    </source>
</evidence>
<keyword evidence="35" id="KW-0833">Ubl conjugation pathway</keyword>
<dbReference type="SUPFAM" id="SSF159936">
    <property type="entry name" value="NSP3A-like"/>
    <property type="match status" value="1"/>
</dbReference>
<dbReference type="Pfam" id="PF19216">
    <property type="entry name" value="CoV_NSP15_M"/>
    <property type="match status" value="1"/>
</dbReference>
<dbReference type="InterPro" id="IPR043610">
    <property type="entry name" value="NSP6_CoV"/>
</dbReference>
<dbReference type="InterPro" id="IPR009461">
    <property type="entry name" value="NSP16_CoV-like"/>
</dbReference>
<feature type="domain" description="AV-Nsp11N/CoV-Nsp15M" evidence="115">
    <location>
        <begin position="6630"/>
        <end position="6750"/>
    </location>
</feature>
<dbReference type="CDD" id="cd21666">
    <property type="entry name" value="betaCoV_Nsp5_Mpro"/>
    <property type="match status" value="1"/>
</dbReference>
<evidence type="ECO:0000256" key="6">
    <source>
        <dbReference type="ARBA" id="ARBA00002697"/>
    </source>
</evidence>
<feature type="region of interest" description="Disordered" evidence="92">
    <location>
        <begin position="947"/>
        <end position="1149"/>
    </location>
</feature>
<comment type="subunit">
    <text evidence="65">Interacts with nsp12.</text>
</comment>
<feature type="transmembrane region" description="Helical" evidence="93">
    <location>
        <begin position="3831"/>
        <end position="3852"/>
    </location>
</feature>
<dbReference type="Gene3D" id="3.40.50.11580">
    <property type="match status" value="1"/>
</dbReference>
<comment type="subunit">
    <text evidence="67">Interacts with nsp8 and nsp12 to form the replication-transcription complex (RTC): nsp12, nsp7, two subunits of nsp8, and up to two subunits of nsp13.</text>
</comment>
<keyword evidence="34 82" id="KW-0863">Zinc-finger</keyword>
<dbReference type="InterPro" id="IPR002589">
    <property type="entry name" value="Macro_dom"/>
</dbReference>
<evidence type="ECO:0000256" key="47">
    <source>
        <dbReference type="ARBA" id="ARBA00022884"/>
    </source>
</evidence>
<dbReference type="InterPro" id="IPR047566">
    <property type="entry name" value="CoV_NSP3_Y"/>
</dbReference>
<evidence type="ECO:0000256" key="27">
    <source>
        <dbReference type="ARBA" id="ARBA00022695"/>
    </source>
</evidence>
<evidence type="ECO:0000256" key="52">
    <source>
        <dbReference type="ARBA" id="ARBA00023136"/>
    </source>
</evidence>
<dbReference type="CDD" id="cd21161">
    <property type="entry name" value="NendoU_cv_Nsp15-like"/>
    <property type="match status" value="1"/>
</dbReference>
<keyword evidence="30" id="KW-0677">Repeat</keyword>
<dbReference type="PANTHER" id="PTHR43788:SF16">
    <property type="entry name" value="HELICASE WITH ZINC FINGER 2"/>
    <property type="match status" value="1"/>
</dbReference>
<dbReference type="InterPro" id="IPR048673">
    <property type="entry name" value="NSP13_stalk_CoV"/>
</dbReference>
<feature type="compositionally biased region" description="Acidic residues" evidence="92">
    <location>
        <begin position="947"/>
        <end position="957"/>
    </location>
</feature>
<comment type="cofactor">
    <cofactor evidence="2">
        <name>Mn(2+)</name>
        <dbReference type="ChEBI" id="CHEBI:29035"/>
    </cofactor>
</comment>
<feature type="domain" description="NiRAN" evidence="104">
    <location>
        <begin position="4522"/>
        <end position="4777"/>
    </location>
</feature>
<feature type="region of interest" description="Y1" evidence="89">
    <location>
        <begin position="2530"/>
        <end position="2620"/>
    </location>
</feature>
<evidence type="ECO:0000256" key="18">
    <source>
        <dbReference type="ARBA" id="ARBA00022557"/>
    </source>
</evidence>
<feature type="domain" description="Peptidase C30" evidence="96">
    <location>
        <begin position="3394"/>
        <end position="3696"/>
    </location>
</feature>
<dbReference type="InterPro" id="IPR044330">
    <property type="entry name" value="NSP15_alpha_betaCoV_N"/>
</dbReference>
<dbReference type="Pfam" id="PF08710">
    <property type="entry name" value="CoV_NSP9"/>
    <property type="match status" value="1"/>
</dbReference>
<keyword evidence="54" id="KW-1035">Host cytoplasm</keyword>
<evidence type="ECO:0000256" key="81">
    <source>
        <dbReference type="ARBA" id="ARBA00055628"/>
    </source>
</evidence>
<evidence type="ECO:0000259" key="99">
    <source>
        <dbReference type="PROSITE" id="PS51942"/>
    </source>
</evidence>
<dbReference type="PROSITE" id="PS51961">
    <property type="entry name" value="AV_NSP11N_COV_NSP15M"/>
    <property type="match status" value="1"/>
</dbReference>
<keyword evidence="36 87" id="KW-0378">Hydrolase</keyword>
<feature type="active site" evidence="87">
    <location>
        <position position="6830"/>
    </location>
</feature>
<dbReference type="SUPFAM" id="SSF143076">
    <property type="entry name" value="Coronavirus NSP8-like"/>
    <property type="match status" value="1"/>
</dbReference>
<feature type="domain" description="Nidovirus-type SAM-dependent 2'-O-MTase" evidence="112">
    <location>
        <begin position="6944"/>
        <end position="7238"/>
    </location>
</feature>
<evidence type="ECO:0000256" key="13">
    <source>
        <dbReference type="ARBA" id="ARBA00004301"/>
    </source>
</evidence>
<dbReference type="GO" id="GO:0039502">
    <property type="term" value="P:symbiont-mediated suppression of host type I interferon-mediated signaling pathway"/>
    <property type="evidence" value="ECO:0007669"/>
    <property type="project" value="UniProtKB-UniRule"/>
</dbReference>
<comment type="catalytic activity">
    <reaction evidence="74">
        <text>a 5'-end (5'-triphosphoguanosine)-ribonucleoside in mRNA + S-adenosyl-L-methionine = a 5'-end (N(7)-methyl 5'-triphosphoguanosine)-ribonucleoside in mRNA + S-adenosyl-L-homocysteine</text>
        <dbReference type="Rhea" id="RHEA:67008"/>
        <dbReference type="Rhea" id="RHEA-COMP:17166"/>
        <dbReference type="Rhea" id="RHEA-COMP:17167"/>
        <dbReference type="ChEBI" id="CHEBI:57856"/>
        <dbReference type="ChEBI" id="CHEBI:59789"/>
        <dbReference type="ChEBI" id="CHEBI:156461"/>
        <dbReference type="ChEBI" id="CHEBI:167617"/>
        <dbReference type="EC" id="2.1.1.56"/>
    </reaction>
    <physiologicalReaction direction="left-to-right" evidence="74">
        <dbReference type="Rhea" id="RHEA:67009"/>
    </physiologicalReaction>
</comment>
<evidence type="ECO:0000256" key="74">
    <source>
        <dbReference type="ARBA" id="ARBA00044617"/>
    </source>
</evidence>
<dbReference type="Gene3D" id="6.10.140.2090">
    <property type="match status" value="1"/>
</dbReference>
<dbReference type="GO" id="GO:0003727">
    <property type="term" value="F:single-stranded RNA binding"/>
    <property type="evidence" value="ECO:0007669"/>
    <property type="project" value="InterPro"/>
</dbReference>
<feature type="transmembrane region" description="Helical" evidence="93">
    <location>
        <begin position="2288"/>
        <end position="2305"/>
    </location>
</feature>
<feature type="domain" description="Ubiquitin-like" evidence="100">
    <location>
        <begin position="811"/>
        <end position="923"/>
    </location>
</feature>
<dbReference type="InterPro" id="IPR036333">
    <property type="entry name" value="NSP10_sf_CoV"/>
</dbReference>
<dbReference type="Pfam" id="PF13604">
    <property type="entry name" value="AAA_30"/>
    <property type="match status" value="1"/>
</dbReference>
<evidence type="ECO:0000256" key="58">
    <source>
        <dbReference type="ARBA" id="ARBA00023247"/>
    </source>
</evidence>
<dbReference type="InterPro" id="IPR013016">
    <property type="entry name" value="Peptidase_C16_CoV"/>
</dbReference>
<dbReference type="Gene3D" id="1.10.8.370">
    <property type="entry name" value="nsp7 replicase"/>
    <property type="match status" value="1"/>
</dbReference>
<dbReference type="PROSITE" id="PS51990">
    <property type="entry name" value="COV_NSP2_M"/>
    <property type="match status" value="1"/>
</dbReference>
<accession>Q0ZJJ1</accession>
<feature type="active site" evidence="85">
    <location>
        <position position="6136"/>
    </location>
</feature>
<evidence type="ECO:0000259" key="96">
    <source>
        <dbReference type="PROSITE" id="PS51442"/>
    </source>
</evidence>
<comment type="catalytic activity">
    <reaction evidence="61">
        <text>uridylyl-uridylyl-ribonucleotide-RNA = a 3'-end uridylyl-2',3'-cyclophospho-uridine-RNA + a 5'-end dephospho-ribonucleoside-RNA</text>
        <dbReference type="Rhea" id="RHEA:67732"/>
        <dbReference type="Rhea" id="RHEA-COMP:13936"/>
        <dbReference type="Rhea" id="RHEA-COMP:17334"/>
        <dbReference type="Rhea" id="RHEA-COMP:17335"/>
        <dbReference type="ChEBI" id="CHEBI:138284"/>
        <dbReference type="ChEBI" id="CHEBI:173079"/>
        <dbReference type="ChEBI" id="CHEBI:173080"/>
    </reaction>
</comment>
<dbReference type="InterPro" id="IPR037230">
    <property type="entry name" value="NSP8_sf_CoV"/>
</dbReference>
<dbReference type="InterPro" id="IPR036499">
    <property type="entry name" value="NSP9_sf_CoV"/>
</dbReference>
<feature type="domain" description="CoV Nsp3 Y" evidence="121">
    <location>
        <begin position="2530"/>
        <end position="2897"/>
    </location>
</feature>
<dbReference type="CDD" id="cd21560">
    <property type="entry name" value="betaCoV-Nsp6"/>
    <property type="match status" value="1"/>
</dbReference>
<feature type="active site" evidence="87">
    <location>
        <position position="6885"/>
    </location>
</feature>
<dbReference type="Pfam" id="PF08716">
    <property type="entry name" value="CoV_NSP7"/>
    <property type="match status" value="1"/>
</dbReference>
<keyword evidence="28 85" id="KW-0540">Nuclease</keyword>
<evidence type="ECO:0000256" key="71">
    <source>
        <dbReference type="ARBA" id="ARBA00034514"/>
    </source>
</evidence>
<dbReference type="InterPro" id="IPR018995">
    <property type="entry name" value="RNA_synth_NSP10_CoV"/>
</dbReference>
<dbReference type="Pfam" id="PF01831">
    <property type="entry name" value="Peptidase_C16"/>
    <property type="match status" value="1"/>
</dbReference>
<evidence type="ECO:0000256" key="80">
    <source>
        <dbReference type="ARBA" id="ARBA00049952"/>
    </source>
</evidence>
<evidence type="ECO:0000256" key="51">
    <source>
        <dbReference type="ARBA" id="ARBA00023050"/>
    </source>
</evidence>
<evidence type="ECO:0000259" key="100">
    <source>
        <dbReference type="PROSITE" id="PS51943"/>
    </source>
</evidence>
<feature type="domain" description="Peptidase C16" evidence="94">
    <location>
        <begin position="1182"/>
        <end position="1432"/>
    </location>
</feature>
<dbReference type="InterPro" id="IPR044371">
    <property type="entry name" value="Macro_X_NSP3-like"/>
</dbReference>
<dbReference type="InterPro" id="IPR043502">
    <property type="entry name" value="DNA/RNA_pol_sf"/>
</dbReference>
<keyword evidence="37" id="KW-0347">Helicase</keyword>
<dbReference type="GO" id="GO:0039520">
    <property type="term" value="P:symbiont-mediated activation of host autophagy"/>
    <property type="evidence" value="ECO:0007669"/>
    <property type="project" value="UniProtKB-KW"/>
</dbReference>
<evidence type="ECO:0000259" key="97">
    <source>
        <dbReference type="PROSITE" id="PS51653"/>
    </source>
</evidence>
<dbReference type="InterPro" id="IPR044315">
    <property type="entry name" value="NSP14_betaCoV"/>
</dbReference>
<dbReference type="GO" id="GO:0039657">
    <property type="term" value="P:symbiont-mediated suppression of host gene expression"/>
    <property type="evidence" value="ECO:0007669"/>
    <property type="project" value="UniProtKB-KW"/>
</dbReference>
<dbReference type="InterPro" id="IPR029063">
    <property type="entry name" value="SAM-dependent_MTases_sf"/>
</dbReference>
<evidence type="ECO:0000256" key="19">
    <source>
        <dbReference type="ARBA" id="ARBA00022581"/>
    </source>
</evidence>
<dbReference type="PROSITE" id="PS51955">
    <property type="entry name" value="NIV_2_O_MTASE"/>
    <property type="match status" value="1"/>
</dbReference>
<dbReference type="InterPro" id="IPR049894">
    <property type="entry name" value="COV_NSP3_3ECTO"/>
</dbReference>
<evidence type="ECO:0000256" key="44">
    <source>
        <dbReference type="ARBA" id="ARBA00022863"/>
    </source>
</evidence>
<dbReference type="PROSITE" id="PS51953">
    <property type="entry name" value="NIV_EXON"/>
    <property type="match status" value="1"/>
</dbReference>
<dbReference type="PROSITE" id="PS51124">
    <property type="entry name" value="PEPTIDASE_C16"/>
    <property type="match status" value="2"/>
</dbReference>
<dbReference type="SUPFAM" id="SSF56672">
    <property type="entry name" value="DNA/RNA polymerases"/>
    <property type="match status" value="1"/>
</dbReference>
<dbReference type="InterPro" id="IPR044357">
    <property type="entry name" value="NSP3_Ubl1_dom_CoV"/>
</dbReference>
<comment type="catalytic activity">
    <reaction evidence="79">
        <text>a 5'-end (N(7)-methyl 5'-triphosphoguanosine)-ribonucleoside in mRNA + S-adenosyl-L-methionine = a 5'-end (N(7)-methyl 5'-triphosphoguanosine)-(2'-O-methyl-ribonucleoside) in mRNA + S-adenosyl-L-homocysteine + H(+)</text>
        <dbReference type="Rhea" id="RHEA:67020"/>
        <dbReference type="Rhea" id="RHEA-COMP:17167"/>
        <dbReference type="Rhea" id="RHEA-COMP:17168"/>
        <dbReference type="ChEBI" id="CHEBI:15378"/>
        <dbReference type="ChEBI" id="CHEBI:57856"/>
        <dbReference type="ChEBI" id="CHEBI:59789"/>
        <dbReference type="ChEBI" id="CHEBI:156461"/>
        <dbReference type="ChEBI" id="CHEBI:167609"/>
        <dbReference type="EC" id="2.1.1.57"/>
    </reaction>
</comment>
<keyword evidence="47 83" id="KW-0694">RNA-binding</keyword>
<evidence type="ECO:0000256" key="49">
    <source>
        <dbReference type="ARBA" id="ARBA00022989"/>
    </source>
</evidence>
<keyword evidence="50" id="KW-1190">Host gene expression shutoff by virus</keyword>
<dbReference type="GO" id="GO:0006508">
    <property type="term" value="P:proteolysis"/>
    <property type="evidence" value="ECO:0007669"/>
    <property type="project" value="UniProtKB-KW"/>
</dbReference>
<evidence type="ECO:0000256" key="45">
    <source>
        <dbReference type="ARBA" id="ARBA00022870"/>
    </source>
</evidence>
<evidence type="ECO:0000259" key="119">
    <source>
        <dbReference type="PROSITE" id="PS51990"/>
    </source>
</evidence>
<evidence type="ECO:0000256" key="22">
    <source>
        <dbReference type="ARBA" id="ARBA00022632"/>
    </source>
</evidence>
<dbReference type="Gene3D" id="2.40.10.250">
    <property type="entry name" value="Replicase NSP9"/>
    <property type="match status" value="1"/>
</dbReference>
<feature type="region of interest" description="GpppA-binding" evidence="86">
    <location>
        <begin position="6455"/>
        <end position="6469"/>
    </location>
</feature>
<evidence type="ECO:0000256" key="89">
    <source>
        <dbReference type="PROSITE-ProRule" id="PRU01336"/>
    </source>
</evidence>
<dbReference type="PROSITE" id="PS51994">
    <property type="entry name" value="BCOV_NSP3E_G2M"/>
    <property type="match status" value="1"/>
</dbReference>
<comment type="function">
    <text evidence="12">Forms a hexadecamer with nsp8 (8 subunits of each) that may participate in viral replication by acting as a primase. Alternatively, may synthesize substantially longer products than oligonucleotide primers.</text>
</comment>
<dbReference type="InterPro" id="IPR042515">
    <property type="entry name" value="NSP15_N_CoV"/>
</dbReference>
<feature type="transmembrane region" description="Helical" evidence="93">
    <location>
        <begin position="3736"/>
        <end position="3755"/>
    </location>
</feature>
<dbReference type="Gene3D" id="3.10.20.540">
    <property type="match status" value="1"/>
</dbReference>
<keyword evidence="58" id="KW-1262">Eukaryotic host gene expression shutoff by virus</keyword>
<evidence type="ECO:0000259" key="103">
    <source>
        <dbReference type="PROSITE" id="PS51946"/>
    </source>
</evidence>
<evidence type="ECO:0000259" key="120">
    <source>
        <dbReference type="PROSITE" id="PS51991"/>
    </source>
</evidence>
<comment type="function">
    <text evidence="8">Multi-functional protein with a zinc-binding domain in N-terminus displaying RNA and DNA duplex-unwinding activities with 5' to 3' polarity. Activity of helicase is dependent on magnesium.</text>
</comment>
<dbReference type="SUPFAM" id="SSF142877">
    <property type="entry name" value="EndoU-like"/>
    <property type="match status" value="1"/>
</dbReference>
<dbReference type="Pfam" id="PF06471">
    <property type="entry name" value="CoV_ExoN"/>
    <property type="match status" value="1"/>
</dbReference>
<evidence type="ECO:0000256" key="32">
    <source>
        <dbReference type="ARBA" id="ARBA00022758"/>
    </source>
</evidence>
<evidence type="ECO:0000259" key="116">
    <source>
        <dbReference type="PROSITE" id="PS51962"/>
    </source>
</evidence>
<keyword evidence="17" id="KW-0696">RNA-directed RNA polymerase</keyword>
<dbReference type="InterPro" id="IPR043612">
    <property type="entry name" value="CoV_NSP4_N"/>
</dbReference>
<dbReference type="InterPro" id="IPR046443">
    <property type="entry name" value="a/bCoV_NSP1_glob"/>
</dbReference>
<name>Q0ZJJ1_CVHK1</name>
<evidence type="ECO:0000256" key="60">
    <source>
        <dbReference type="ARBA" id="ARBA00023280"/>
    </source>
</evidence>
<dbReference type="Gene3D" id="3.40.50.150">
    <property type="entry name" value="Vaccinia Virus protein VP39"/>
    <property type="match status" value="1"/>
</dbReference>
<dbReference type="InterPro" id="IPR043178">
    <property type="entry name" value="PLpro_thumb_sf_CoV"/>
</dbReference>
<evidence type="ECO:0000259" key="106">
    <source>
        <dbReference type="PROSITE" id="PS51949"/>
    </source>
</evidence>
<dbReference type="InterPro" id="IPR043503">
    <property type="entry name" value="PLpro_palm_finger_dom_CoV"/>
</dbReference>
<dbReference type="InterPro" id="IPR047567">
    <property type="entry name" value="NSP3_G2M_bCoV"/>
</dbReference>
<evidence type="ECO:0000259" key="108">
    <source>
        <dbReference type="PROSITE" id="PS51951"/>
    </source>
</evidence>
<dbReference type="Proteomes" id="UP000147573">
    <property type="component" value="Genome"/>
</dbReference>
<evidence type="ECO:0000256" key="61">
    <source>
        <dbReference type="ARBA" id="ARBA00024600"/>
    </source>
</evidence>
<dbReference type="Pfam" id="PF16348">
    <property type="entry name" value="CoV_NSP4_C"/>
    <property type="match status" value="1"/>
</dbReference>
<dbReference type="FunFam" id="1.10.150.420:FF:000001">
    <property type="entry name" value="Replicase polyprotein"/>
    <property type="match status" value="1"/>
</dbReference>
<dbReference type="PROSITE" id="PS51991">
    <property type="entry name" value="COV_NSP2_C"/>
    <property type="match status" value="1"/>
</dbReference>
<feature type="domain" description="Ubiquitin-like" evidence="101">
    <location>
        <begin position="1708"/>
        <end position="1763"/>
    </location>
</feature>
<feature type="disulfide bond" evidence="90">
    <location>
        <begin position="2413"/>
        <end position="2419"/>
    </location>
</feature>
<comment type="function">
    <text evidence="11">The replicase polyprotein of coronaviruses is a multifunctional protein: it contains the activities necessary for the transcription of negative stranded RNA, leader RNA, subgenomic mRNAs and progeny virion RNA as well as proteinases responsible for the cleavage of the polyprotein into functional products.</text>
</comment>
<comment type="catalytic activity">
    <reaction evidence="77">
        <text>ATP + H2O = ADP + phosphate + H(+)</text>
        <dbReference type="Rhea" id="RHEA:13065"/>
        <dbReference type="ChEBI" id="CHEBI:15377"/>
        <dbReference type="ChEBI" id="CHEBI:15378"/>
        <dbReference type="ChEBI" id="CHEBI:30616"/>
        <dbReference type="ChEBI" id="CHEBI:43474"/>
        <dbReference type="ChEBI" id="CHEBI:456216"/>
        <dbReference type="EC" id="3.6.4.13"/>
    </reaction>
</comment>
<feature type="domain" description="ExoN" evidence="110">
    <location>
        <begin position="6118"/>
        <end position="6333"/>
    </location>
</feature>
<dbReference type="InterPro" id="IPR041679">
    <property type="entry name" value="DNA2/NAM7-like_C"/>
</dbReference>
<dbReference type="CDD" id="cd21167">
    <property type="entry name" value="M_alpha_beta_cv_Nsp15-like"/>
    <property type="match status" value="1"/>
</dbReference>
<dbReference type="Pfam" id="PF06460">
    <property type="entry name" value="CoV_Methyltr_2"/>
    <property type="match status" value="1"/>
</dbReference>
<evidence type="ECO:0000256" key="65">
    <source>
        <dbReference type="ARBA" id="ARBA00034503"/>
    </source>
</evidence>
<comment type="catalytic activity">
    <reaction evidence="1">
        <text>Thiol-dependent hydrolysis of ester, thioester, amide, peptide and isopeptide bonds formed by the C-terminal Gly of ubiquitin (a 76-residue protein attached to proteins as an intracellular targeting signal).</text>
        <dbReference type="EC" id="3.4.19.12"/>
    </reaction>
</comment>
<feature type="transmembrane region" description="Helical" evidence="93">
    <location>
        <begin position="2374"/>
        <end position="2395"/>
    </location>
</feature>
<dbReference type="InterPro" id="IPR027351">
    <property type="entry name" value="(+)RNA_virus_helicase_core_dom"/>
</dbReference>
<dbReference type="Pfam" id="PF20632">
    <property type="entry name" value="CoV_NSP13_ZBD"/>
    <property type="match status" value="1"/>
</dbReference>
<feature type="domain" description="3Ecto" evidence="122">
    <location>
        <begin position="2382"/>
        <end position="2443"/>
    </location>
</feature>
<feature type="binding site" evidence="86">
    <location>
        <begin position="6377"/>
        <end position="6383"/>
    </location>
    <ligand>
        <name>S-adenosyl-L-methionine</name>
        <dbReference type="ChEBI" id="CHEBI:59789"/>
    </ligand>
</feature>
<dbReference type="GO" id="GO:0016829">
    <property type="term" value="F:lyase activity"/>
    <property type="evidence" value="ECO:0007669"/>
    <property type="project" value="UniProtKB-KW"/>
</dbReference>
<dbReference type="InterPro" id="IPR043609">
    <property type="entry name" value="NendoU_nidovirus"/>
</dbReference>
<evidence type="ECO:0000256" key="85">
    <source>
        <dbReference type="PROSITE-ProRule" id="PRU01298"/>
    </source>
</evidence>
<dbReference type="GO" id="GO:0003724">
    <property type="term" value="F:RNA helicase activity"/>
    <property type="evidence" value="ECO:0007669"/>
    <property type="project" value="UniProtKB-EC"/>
</dbReference>
<comment type="subunit">
    <text evidence="66">Interacts with proofreading exoribonuclease nsp14 and 2'-O-methyltransferase nsp16; these interactions enhance nsp14 and nsp16 enzymatic activities.</text>
</comment>
<feature type="domain" description="N7-MTase" evidence="111">
    <location>
        <begin position="6342"/>
        <end position="6568"/>
    </location>
</feature>
<dbReference type="GO" id="GO:0008242">
    <property type="term" value="F:omega peptidase activity"/>
    <property type="evidence" value="ECO:0007669"/>
    <property type="project" value="InterPro"/>
</dbReference>
<dbReference type="PROSITE" id="PS51960">
    <property type="entry name" value="COV_NSP15_NTD"/>
    <property type="match status" value="1"/>
</dbReference>
<evidence type="ECO:0000256" key="79">
    <source>
        <dbReference type="ARBA" id="ARBA00049042"/>
    </source>
</evidence>
<dbReference type="CDD" id="cd23528">
    <property type="entry name" value="capping_2-OMTase_betaCoV_Nsp16"/>
    <property type="match status" value="1"/>
</dbReference>
<dbReference type="InterPro" id="IPR027352">
    <property type="entry name" value="NSP13_ZBD_CoV-like"/>
</dbReference>
<dbReference type="InterPro" id="IPR046442">
    <property type="entry name" value="bCoV_NSP1_C"/>
</dbReference>
<keyword evidence="42 85" id="KW-0269">Exonuclease</keyword>
<evidence type="ECO:0000259" key="123">
    <source>
        <dbReference type="PROSITE" id="PS51994"/>
    </source>
</evidence>
<evidence type="ECO:0000256" key="8">
    <source>
        <dbReference type="ARBA" id="ARBA00002960"/>
    </source>
</evidence>
<feature type="region of interest" description="ZF2" evidence="89">
    <location>
        <begin position="2580"/>
        <end position="2590"/>
    </location>
</feature>
<evidence type="ECO:0000256" key="36">
    <source>
        <dbReference type="ARBA" id="ARBA00022801"/>
    </source>
</evidence>
<feature type="active site" evidence="85">
    <location>
        <position position="6138"/>
    </location>
</feature>
<feature type="domain" description="DPUP" evidence="99">
    <location>
        <begin position="1637"/>
        <end position="1708"/>
    </location>
</feature>
<feature type="domain" description="Nucleic acid-binding" evidence="102">
    <location>
        <begin position="2051"/>
        <end position="2152"/>
    </location>
</feature>
<dbReference type="Pfam" id="PF19215">
    <property type="entry name" value="CoV_NSP15_C"/>
    <property type="match status" value="1"/>
</dbReference>
<evidence type="ECO:0000259" key="117">
    <source>
        <dbReference type="PROSITE" id="PS51963"/>
    </source>
</evidence>
<dbReference type="PROSITE" id="PS51951">
    <property type="entry name" value="COV_NSP9_SSRNA_BD"/>
    <property type="match status" value="1"/>
</dbReference>
<dbReference type="InterPro" id="IPR043608">
    <property type="entry name" value="CoV_NSP15_M"/>
</dbReference>
<dbReference type="CDD" id="cd21732">
    <property type="entry name" value="betaCoV_PLPro"/>
    <property type="match status" value="1"/>
</dbReference>
<dbReference type="InterPro" id="IPR027417">
    <property type="entry name" value="P-loop_NTPase"/>
</dbReference>
<comment type="subunit">
    <text evidence="71">Interacts with nsp7, nsp13 and nsp12 to form the replication-transcription complex (RTC): nsp12, nsp7, two subunits of nsp8, and up to two subunits of nsp13.</text>
</comment>
<dbReference type="Pfam" id="PF00680">
    <property type="entry name" value="RdRP_1"/>
    <property type="match status" value="1"/>
</dbReference>
<organism evidence="125 126">
    <name type="scientific">Human coronavirus HKU1</name>
    <name type="common">HCoV-HKU1</name>
    <dbReference type="NCBI Taxonomy" id="290028"/>
    <lineage>
        <taxon>Viruses</taxon>
        <taxon>Riboviria</taxon>
        <taxon>Orthornavirae</taxon>
        <taxon>Pisuviricota</taxon>
        <taxon>Pisoniviricetes</taxon>
        <taxon>Nidovirales</taxon>
        <taxon>Cornidovirineae</taxon>
        <taxon>Coronaviridae</taxon>
        <taxon>Orthocoronavirinae</taxon>
        <taxon>Betacoronavirus</taxon>
        <taxon>Embecovirus</taxon>
        <taxon>Betacoronavirus hongkongense</taxon>
    </lineage>
</organism>
<evidence type="ECO:0000256" key="26">
    <source>
        <dbReference type="ARBA" id="ARBA00022692"/>
    </source>
</evidence>
<evidence type="ECO:0000256" key="38">
    <source>
        <dbReference type="ARBA" id="ARBA00022807"/>
    </source>
</evidence>
<evidence type="ECO:0000256" key="31">
    <source>
        <dbReference type="ARBA" id="ARBA00022741"/>
    </source>
</evidence>
<keyword evidence="23" id="KW-1130">Modulation of host ubiquitin pathway by virus</keyword>
<dbReference type="CDD" id="cd21879">
    <property type="entry name" value="MHV-like_Nsp1"/>
    <property type="match status" value="1"/>
</dbReference>
<dbReference type="CDD" id="cd21689">
    <property type="entry name" value="stalk_CoV_Nsp13-like"/>
    <property type="match status" value="1"/>
</dbReference>
<dbReference type="PROSITE" id="PS51993">
    <property type="entry name" value="COV_3ECTO"/>
    <property type="match status" value="1"/>
</dbReference>
<evidence type="ECO:0000256" key="88">
    <source>
        <dbReference type="PROSITE-ProRule" id="PRU01308"/>
    </source>
</evidence>
<keyword evidence="41 89" id="KW-0862">Zinc</keyword>
<dbReference type="GO" id="GO:0004197">
    <property type="term" value="F:cysteine-type endopeptidase activity"/>
    <property type="evidence" value="ECO:0007669"/>
    <property type="project" value="InterPro"/>
</dbReference>
<feature type="active site" evidence="85">
    <location>
        <position position="6319"/>
    </location>
</feature>
<feature type="domain" description="CoV Nsp2 middle" evidence="119">
    <location>
        <begin position="493"/>
        <end position="681"/>
    </location>
</feature>
<evidence type="ECO:0000256" key="24">
    <source>
        <dbReference type="ARBA" id="ARBA00022670"/>
    </source>
</evidence>
<feature type="domain" description="Nsp12 RNA-dependent RNA polymerase" evidence="105">
    <location>
        <begin position="4877"/>
        <end position="5444"/>
    </location>
</feature>
<dbReference type="Pfam" id="PF19218">
    <property type="entry name" value="CoV_NSP3_C"/>
    <property type="match status" value="1"/>
</dbReference>
<comment type="function">
    <text evidence="72">RNA-directed RNA polymerase that catalyzes the transcription of viral genomic and subgenomic RNAs. Acts in complex with nsp7 and nsp8 to transcribe both the minus and positive strands of genomic RNA. The kinase-like NiRAN domain of NSP12 attaches one or more nucleotides to the amino terminus of NSP9, forming a covalent RNA-protein intermediate that serves as transcription/replication primer. Subgenomic RNAs (sgRNAs) are formed by discontinuous transcription: The polymerase has the ability to pause at transcription-regulating sequences (TRS) and jump to the leader TRS, resulting in a major deletion. This creates a series of subgenomic RNAs that are replicated, transcribed and translated. In addition, Nsp12 is a subunit of the viral RNA capping enzyme that catalyzes the RNA guanylyltransferase reaction for genomic and sub-genomic RNAs. Subsequently, the NiRAN domain transfers RNA to GDP, and forms the core cap structure GpppA-RNA.</text>
</comment>
<comment type="function">
    <text evidence="81">Responsible for the cleavages located at the N-terminus of the replicase polyprotein. In addition, PL-PRO possesses a deubiquitinating/deISGylating activity and processes both 'Lys-48'- and 'Lys-63'-linked polyubiquitin chains from cellular substrates. Participates together with nsp4 in the assembly of virally-induced cytoplasmic double-membrane vesicles necessary for viral replication. Antagonizes innate immune induction of type I interferon by blocking the phosphorylation, dimerization and subsequent nuclear translocation of host IRF3. Also prevents host NF-kappa-B signaling.</text>
</comment>
<comment type="subunit">
    <text evidence="68">Monomer. Homodimer. Only the homodimer shows catalytic activity.</text>
</comment>
<feature type="domain" description="Nsp12 Interface" evidence="124">
    <location>
        <begin position="4778"/>
        <end position="4876"/>
    </location>
</feature>
<dbReference type="Pfam" id="PF19219">
    <property type="entry name" value="CoV_NSP15_N"/>
    <property type="match status" value="1"/>
</dbReference>
<dbReference type="InterPro" id="IPR037227">
    <property type="entry name" value="EndoU-like"/>
</dbReference>
<evidence type="ECO:0000256" key="1">
    <source>
        <dbReference type="ARBA" id="ARBA00000707"/>
    </source>
</evidence>
<keyword evidence="56" id="KW-0464">Manganese</keyword>
<evidence type="ECO:0000256" key="86">
    <source>
        <dbReference type="PROSITE-ProRule" id="PRU01299"/>
    </source>
</evidence>
<evidence type="ECO:0000259" key="104">
    <source>
        <dbReference type="PROSITE" id="PS51947"/>
    </source>
</evidence>
<feature type="domain" description="CoV Nsp2 N-terminal" evidence="118">
    <location>
        <begin position="226"/>
        <end position="488"/>
    </location>
</feature>
<dbReference type="CDD" id="cd21714">
    <property type="entry name" value="TM_Y_MHV-like_Nsp3_C"/>
    <property type="match status" value="1"/>
</dbReference>
<dbReference type="PROSITE" id="PS51952">
    <property type="entry name" value="COV_EXON_MTASE_COACT"/>
    <property type="match status" value="1"/>
</dbReference>
<evidence type="ECO:0000256" key="33">
    <source>
        <dbReference type="ARBA" id="ARBA00022759"/>
    </source>
</evidence>
<dbReference type="InterPro" id="IPR043477">
    <property type="entry name" value="Peptidase_C30_dom3_CoV"/>
</dbReference>
<dbReference type="Gene3D" id="1.10.150.420">
    <property type="entry name" value="Coronavirus nonstructural protein 4 C-terminus"/>
    <property type="match status" value="1"/>
</dbReference>
<evidence type="ECO:0000256" key="59">
    <source>
        <dbReference type="ARBA" id="ARBA00023258"/>
    </source>
</evidence>
<dbReference type="Pfam" id="PF08717">
    <property type="entry name" value="CoV_NSP8"/>
    <property type="match status" value="1"/>
</dbReference>
<dbReference type="Gene3D" id="3.30.160.820">
    <property type="entry name" value="Nsp15 N-terminal domain-like"/>
    <property type="match status" value="1"/>
</dbReference>
<keyword evidence="60 88" id="KW-0899">Viral immunoevasion</keyword>
<dbReference type="PROSITE" id="PS52000">
    <property type="entry name" value="COV_NSP12_IF"/>
    <property type="match status" value="1"/>
</dbReference>
<feature type="domain" description="BetaCoV Nsp1 C-terminal" evidence="117">
    <location>
        <begin position="192"/>
        <end position="222"/>
    </location>
</feature>
<dbReference type="GO" id="GO:0000175">
    <property type="term" value="F:3'-5'-RNA exonuclease activity"/>
    <property type="evidence" value="ECO:0007669"/>
    <property type="project" value="InterPro"/>
</dbReference>
<feature type="active site" evidence="85">
    <location>
        <position position="6237"/>
    </location>
</feature>
<dbReference type="SUPFAM" id="SSF144246">
    <property type="entry name" value="Coronavirus NSP10-like"/>
    <property type="match status" value="1"/>
</dbReference>
<dbReference type="SUPFAM" id="SSF52949">
    <property type="entry name" value="Macro domain-like"/>
    <property type="match status" value="1"/>
</dbReference>
<evidence type="ECO:0000256" key="41">
    <source>
        <dbReference type="ARBA" id="ARBA00022833"/>
    </source>
</evidence>
<evidence type="ECO:0000256" key="90">
    <source>
        <dbReference type="PROSITE-ProRule" id="PRU01337"/>
    </source>
</evidence>
<dbReference type="GO" id="GO:0004519">
    <property type="term" value="F:endonuclease activity"/>
    <property type="evidence" value="ECO:0007669"/>
    <property type="project" value="UniProtKB-UniRule"/>
</dbReference>
<keyword evidence="31" id="KW-0547">Nucleotide-binding</keyword>
<dbReference type="InterPro" id="IPR009003">
    <property type="entry name" value="Peptidase_S1_PA"/>
</dbReference>
<evidence type="ECO:0000256" key="56">
    <source>
        <dbReference type="ARBA" id="ARBA00023211"/>
    </source>
</evidence>
<dbReference type="PROSITE" id="PS51947">
    <property type="entry name" value="NIRAN"/>
    <property type="match status" value="1"/>
</dbReference>
<comment type="similarity">
    <text evidence="16 84">Belongs to the coronaviruses polyprotein 1ab family.</text>
</comment>
<comment type="subunit">
    <text evidence="70">Interacts with papain-like protease nsp3 and non-structural protein 6.</text>
</comment>
<evidence type="ECO:0000259" key="101">
    <source>
        <dbReference type="PROSITE" id="PS51944"/>
    </source>
</evidence>
<dbReference type="GO" id="GO:0003968">
    <property type="term" value="F:RNA-directed RNA polymerase activity"/>
    <property type="evidence" value="ECO:0007669"/>
    <property type="project" value="UniProtKB-KW"/>
</dbReference>
<dbReference type="PROSITE" id="PS51954">
    <property type="entry name" value="COV_N7_MTASE"/>
    <property type="match status" value="1"/>
</dbReference>
<dbReference type="Gene3D" id="3.40.50.300">
    <property type="entry name" value="P-loop containing nucleotide triphosphate hydrolases"/>
    <property type="match status" value="2"/>
</dbReference>
<keyword evidence="24" id="KW-0645">Protease</keyword>
<proteinExistence type="inferred from homology"/>
<dbReference type="EMBL" id="DQ415901">
    <property type="protein sequence ID" value="ABD75543.1"/>
    <property type="molecule type" value="Genomic_RNA"/>
</dbReference>
<dbReference type="InterPro" id="IPR044381">
    <property type="entry name" value="NSP3_DPUP_MHV"/>
</dbReference>
<dbReference type="InterPro" id="IPR044322">
    <property type="entry name" value="NSP15_M_alpha_beta_CoV"/>
</dbReference>
<dbReference type="Gene3D" id="1.10.8.1190">
    <property type="match status" value="2"/>
</dbReference>
<dbReference type="InterPro" id="IPR044401">
    <property type="entry name" value="NSP15_NendoU_CoV"/>
</dbReference>
<keyword evidence="52 93" id="KW-0472">Membrane</keyword>
<comment type="subcellular location">
    <subcellularLocation>
        <location evidence="14">Host cytoplasm</location>
        <location evidence="14">Host perinuclear region</location>
    </subcellularLocation>
    <subcellularLocation>
        <location evidence="15">Host endoplasmic reticulum-Golgi intermediate compartment</location>
    </subcellularLocation>
    <subcellularLocation>
        <location evidence="13">Host membrane</location>
        <topology evidence="13">Multi-pass membrane protein</topology>
    </subcellularLocation>
</comment>
<feature type="transmembrane region" description="Helical" evidence="93">
    <location>
        <begin position="3262"/>
        <end position="3290"/>
    </location>
</feature>
<keyword evidence="43" id="KW-0067">ATP-binding</keyword>
<evidence type="ECO:0000256" key="11">
    <source>
        <dbReference type="ARBA" id="ARBA00003368"/>
    </source>
</evidence>
<feature type="transmembrane region" description="Helical" evidence="93">
    <location>
        <begin position="3204"/>
        <end position="3224"/>
    </location>
</feature>
<evidence type="ECO:0000259" key="113">
    <source>
        <dbReference type="PROSITE" id="PS51958"/>
    </source>
</evidence>
<dbReference type="Pfam" id="PF08715">
    <property type="entry name" value="CoV_peptidase"/>
    <property type="match status" value="1"/>
</dbReference>
<evidence type="ECO:0000256" key="2">
    <source>
        <dbReference type="ARBA" id="ARBA00001936"/>
    </source>
</evidence>
<dbReference type="PANTHER" id="PTHR43788">
    <property type="entry name" value="DNA2/NAM7 HELICASE FAMILY MEMBER"/>
    <property type="match status" value="1"/>
</dbReference>
<evidence type="ECO:0000256" key="72">
    <source>
        <dbReference type="ARBA" id="ARBA00043918"/>
    </source>
</evidence>
<feature type="transmembrane region" description="Helical" evidence="93">
    <location>
        <begin position="3762"/>
        <end position="3782"/>
    </location>
</feature>
<dbReference type="Pfam" id="PF01661">
    <property type="entry name" value="Macro"/>
    <property type="match status" value="1"/>
</dbReference>
<evidence type="ECO:0000259" key="98">
    <source>
        <dbReference type="PROSITE" id="PS51657"/>
    </source>
</evidence>
<keyword evidence="20 86" id="KW-0489">Methyltransferase</keyword>
<keyword evidence="57" id="KW-0456">Lyase</keyword>
<evidence type="ECO:0000259" key="122">
    <source>
        <dbReference type="PROSITE" id="PS51993"/>
    </source>
</evidence>
<comment type="function">
    <text evidence="6">Plays a pivotal role in viral transcription by stimulating both nsp14 3'-5' exoribonuclease and nsp16 2'-O-methyltransferase activities. Therefore plays an essential role in viral mRNAs cap methylation.</text>
</comment>
<dbReference type="Pfam" id="PF22104">
    <property type="entry name" value="MHV_Nsp3_DPUP"/>
    <property type="match status" value="1"/>
</dbReference>
<keyword evidence="53 90" id="KW-1015">Disulfide bond</keyword>
<evidence type="ECO:0000259" key="112">
    <source>
        <dbReference type="PROSITE" id="PS51955"/>
    </source>
</evidence>
<evidence type="ECO:0000313" key="125">
    <source>
        <dbReference type="EMBL" id="ABD75543.1"/>
    </source>
</evidence>
<dbReference type="PROSITE" id="PS51992">
    <property type="entry name" value="COV_NSP3_Y"/>
    <property type="match status" value="1"/>
</dbReference>
<dbReference type="GO" id="GO:0039579">
    <property type="term" value="P:symbiont-mediated suppression of host ISG15-protein conjugation"/>
    <property type="evidence" value="ECO:0007669"/>
    <property type="project" value="UniProtKB-KW"/>
</dbReference>
<evidence type="ECO:0000256" key="77">
    <source>
        <dbReference type="ARBA" id="ARBA00047984"/>
    </source>
</evidence>
<dbReference type="Pfam" id="PF11963">
    <property type="entry name" value="B-CoV_A_NSP1"/>
    <property type="match status" value="1"/>
</dbReference>
<dbReference type="InterPro" id="IPR046438">
    <property type="entry name" value="NIV_2_O_MTASE"/>
</dbReference>
<evidence type="ECO:0000256" key="34">
    <source>
        <dbReference type="ARBA" id="ARBA00022771"/>
    </source>
</evidence>
<dbReference type="InterPro" id="IPR046440">
    <property type="entry name" value="AV_NSP11N_COV_NSP15M"/>
</dbReference>
<dbReference type="Gene3D" id="3.10.20.350">
    <property type="match status" value="1"/>
</dbReference>
<evidence type="ECO:0000259" key="111">
    <source>
        <dbReference type="PROSITE" id="PS51954"/>
    </source>
</evidence>
<dbReference type="SUPFAM" id="SSF53335">
    <property type="entry name" value="S-adenosyl-L-methionine-dependent methyltransferases"/>
    <property type="match status" value="1"/>
</dbReference>
<evidence type="ECO:0000256" key="16">
    <source>
        <dbReference type="ARBA" id="ARBA00008087"/>
    </source>
</evidence>
<keyword evidence="38" id="KW-0788">Thiol protease</keyword>
<dbReference type="GO" id="GO:0044220">
    <property type="term" value="C:host cell perinuclear region of cytoplasm"/>
    <property type="evidence" value="ECO:0007669"/>
    <property type="project" value="UniProtKB-SubCell"/>
</dbReference>
<dbReference type="InterPro" id="IPR032505">
    <property type="entry name" value="CoV_NSP4_C"/>
</dbReference>
<dbReference type="Pfam" id="PF19217">
    <property type="entry name" value="CoV_NSP4_N"/>
    <property type="match status" value="1"/>
</dbReference>
<dbReference type="SUPFAM" id="SSF52540">
    <property type="entry name" value="P-loop containing nucleoside triphosphate hydrolases"/>
    <property type="match status" value="1"/>
</dbReference>
<comment type="function">
    <text evidence="73">Forms a primer, NSP9-pU, which is utilized by the polymerase for the initiation of RNA chains. Interacts with ribosome signal recognition particle RNA (SRP). Together with NSP8, suppress protein integration into the cell membrane, thereby disrupting host immune defenses.</text>
</comment>
<dbReference type="GO" id="GO:0019082">
    <property type="term" value="P:viral protein processing"/>
    <property type="evidence" value="ECO:0007669"/>
    <property type="project" value="InterPro"/>
</dbReference>
<feature type="domain" description="CV ZBD" evidence="97">
    <location>
        <begin position="5445"/>
        <end position="5557"/>
    </location>
</feature>
<dbReference type="InterPro" id="IPR044367">
    <property type="entry name" value="NSP6_betaCoV"/>
</dbReference>
<keyword evidence="51" id="KW-1072">Activation of host autophagy by virus</keyword>
<dbReference type="PROSITE" id="PS51943">
    <property type="entry name" value="COV_NSP3A_UBL"/>
    <property type="match status" value="1"/>
</dbReference>
<evidence type="ECO:0000259" key="121">
    <source>
        <dbReference type="PROSITE" id="PS51992"/>
    </source>
</evidence>
<dbReference type="Pfam" id="PF19213">
    <property type="entry name" value="CoV_NSP6"/>
    <property type="match status" value="1"/>
</dbReference>
<dbReference type="InterPro" id="IPR046436">
    <property type="entry name" value="NIV_EXON"/>
</dbReference>
<dbReference type="InterPro" id="IPR009469">
    <property type="entry name" value="RdRp_N_CoV"/>
</dbReference>
<comment type="catalytic activity">
    <reaction evidence="75">
        <text>a 5'-end diphospho-ribonucleoside in mRNA + GTP + H(+) = a 5'-end (5'-triphosphoguanosine)-ribonucleoside in mRNA + diphosphate</text>
        <dbReference type="Rhea" id="RHEA:67012"/>
        <dbReference type="Rhea" id="RHEA-COMP:17165"/>
        <dbReference type="Rhea" id="RHEA-COMP:17166"/>
        <dbReference type="ChEBI" id="CHEBI:15378"/>
        <dbReference type="ChEBI" id="CHEBI:33019"/>
        <dbReference type="ChEBI" id="CHEBI:37565"/>
        <dbReference type="ChEBI" id="CHEBI:167616"/>
        <dbReference type="ChEBI" id="CHEBI:167617"/>
        <dbReference type="EC" id="2.7.7.50"/>
    </reaction>
    <physiologicalReaction direction="left-to-right" evidence="75">
        <dbReference type="Rhea" id="RHEA:67013"/>
    </physiologicalReaction>
</comment>
<keyword evidence="26 93" id="KW-0812">Transmembrane</keyword>
<dbReference type="Pfam" id="PF05409">
    <property type="entry name" value="Peptidase_C30"/>
    <property type="match status" value="1"/>
</dbReference>
<evidence type="ECO:0000259" key="110">
    <source>
        <dbReference type="PROSITE" id="PS51953"/>
    </source>
</evidence>
<feature type="domain" description="Nsp4C" evidence="103">
    <location>
        <begin position="3296"/>
        <end position="3393"/>
    </location>
</feature>
<dbReference type="SUPFAM" id="SSF50494">
    <property type="entry name" value="Trypsin-like serine proteases"/>
    <property type="match status" value="1"/>
</dbReference>
<dbReference type="GO" id="GO:0033644">
    <property type="term" value="C:host cell membrane"/>
    <property type="evidence" value="ECO:0007669"/>
    <property type="project" value="UniProtKB-SubCell"/>
</dbReference>
<evidence type="ECO:0000256" key="82">
    <source>
        <dbReference type="PROSITE-ProRule" id="PRU00444"/>
    </source>
</evidence>
<dbReference type="InterPro" id="IPR014828">
    <property type="entry name" value="NSP7_CoV"/>
</dbReference>
<evidence type="ECO:0000256" key="25">
    <source>
        <dbReference type="ARBA" id="ARBA00022679"/>
    </source>
</evidence>
<evidence type="ECO:0000256" key="39">
    <source>
        <dbReference type="ARBA" id="ARBA00022809"/>
    </source>
</evidence>
<evidence type="ECO:0000259" key="107">
    <source>
        <dbReference type="PROSITE" id="PS51950"/>
    </source>
</evidence>
<evidence type="ECO:0000256" key="69">
    <source>
        <dbReference type="ARBA" id="ARBA00034511"/>
    </source>
</evidence>
<gene>
    <name evidence="125" type="primary">orf1ab</name>
</gene>
<dbReference type="InterPro" id="IPR002705">
    <property type="entry name" value="Pept_C30/C16_B_coronavir"/>
</dbReference>
<evidence type="ECO:0000259" key="94">
    <source>
        <dbReference type="PROSITE" id="PS51124"/>
    </source>
</evidence>
<dbReference type="PROSITE" id="PS51948">
    <property type="entry name" value="COV_NSP12_RDRP"/>
    <property type="match status" value="1"/>
</dbReference>
<dbReference type="InterPro" id="IPR043177">
    <property type="entry name" value="PLpro_N_sf_CoV"/>
</dbReference>
<feature type="transmembrane region" description="Helical" evidence="93">
    <location>
        <begin position="3858"/>
        <end position="3887"/>
    </location>
</feature>
<evidence type="ECO:0000256" key="70">
    <source>
        <dbReference type="ARBA" id="ARBA00034512"/>
    </source>
</evidence>
<feature type="domain" description="CoV Nsp1 globular" evidence="116">
    <location>
        <begin position="54"/>
        <end position="174"/>
    </location>
</feature>
<dbReference type="CDD" id="cd21827">
    <property type="entry name" value="betaCoV_Nsp7"/>
    <property type="match status" value="1"/>
</dbReference>
<keyword evidence="22 88" id="KW-1090">Inhibition of host innate immune response by virus</keyword>
<dbReference type="SUPFAM" id="SSF101816">
    <property type="entry name" value="Replicase NSP9"/>
    <property type="match status" value="1"/>
</dbReference>
<evidence type="ECO:0000256" key="46">
    <source>
        <dbReference type="ARBA" id="ARBA00022876"/>
    </source>
</evidence>
<evidence type="ECO:0000256" key="83">
    <source>
        <dbReference type="PROSITE-ProRule" id="PRU01289"/>
    </source>
</evidence>
<dbReference type="InterPro" id="IPR044347">
    <property type="entry name" value="RdRp_HCoV_HKU1-like"/>
</dbReference>
<evidence type="ECO:0000256" key="48">
    <source>
        <dbReference type="ARBA" id="ARBA00022953"/>
    </source>
</evidence>
<evidence type="ECO:0000256" key="21">
    <source>
        <dbReference type="ARBA" id="ARBA00022616"/>
    </source>
</evidence>
<feature type="transmembrane region" description="Helical" evidence="93">
    <location>
        <begin position="3802"/>
        <end position="3824"/>
    </location>
</feature>
<dbReference type="PROSITE" id="PS51942">
    <property type="entry name" value="BCOV_NSP3C_C"/>
    <property type="match status" value="1"/>
</dbReference>
<evidence type="ECO:0000256" key="92">
    <source>
        <dbReference type="SAM" id="MobiDB-lite"/>
    </source>
</evidence>
<evidence type="ECO:0000259" key="115">
    <source>
        <dbReference type="PROSITE" id="PS51961"/>
    </source>
</evidence>
<dbReference type="Pfam" id="PF20631">
    <property type="entry name" value="CoV_NSP13_1B"/>
    <property type="match status" value="1"/>
</dbReference>
<evidence type="ECO:0000256" key="35">
    <source>
        <dbReference type="ARBA" id="ARBA00022786"/>
    </source>
</evidence>
<evidence type="ECO:0000256" key="68">
    <source>
        <dbReference type="ARBA" id="ARBA00034508"/>
    </source>
</evidence>
<evidence type="ECO:0000256" key="67">
    <source>
        <dbReference type="ARBA" id="ARBA00034507"/>
    </source>
</evidence>
<evidence type="ECO:0000256" key="3">
    <source>
        <dbReference type="ARBA" id="ARBA00001946"/>
    </source>
</evidence>
<dbReference type="PROSITE" id="PS51442">
    <property type="entry name" value="M_PRO"/>
    <property type="match status" value="1"/>
</dbReference>
<dbReference type="InterPro" id="IPR047570">
    <property type="entry name" value="NSP12_IF_CoV"/>
</dbReference>
<dbReference type="CDD" id="cd21401">
    <property type="entry name" value="ZBD_cv_Nsp13-like"/>
    <property type="match status" value="1"/>
</dbReference>
<comment type="caution">
    <text evidence="89">Lacks conserved residue(s) required for the propagation of feature annotation.</text>
</comment>
<feature type="domain" description="Macro" evidence="95">
    <location>
        <begin position="1410"/>
        <end position="1581"/>
    </location>
</feature>
<evidence type="ECO:0000256" key="84">
    <source>
        <dbReference type="PROSITE-ProRule" id="PRU01294"/>
    </source>
</evidence>
<dbReference type="Gene3D" id="2.60.120.1680">
    <property type="match status" value="1"/>
</dbReference>
<dbReference type="InterPro" id="IPR014822">
    <property type="entry name" value="NSP9_CoV"/>
</dbReference>
<dbReference type="PROSITE" id="PS51944">
    <property type="entry name" value="COV_NSP3D_UBL"/>
    <property type="match status" value="1"/>
</dbReference>
<keyword evidence="59" id="KW-0922">Interferon antiviral system evasion</keyword>
<dbReference type="CDD" id="cd21473">
    <property type="entry name" value="cv_Nsp4_TM"/>
    <property type="match status" value="1"/>
</dbReference>
<evidence type="ECO:0000256" key="75">
    <source>
        <dbReference type="ARBA" id="ARBA00044624"/>
    </source>
</evidence>
<feature type="domain" description="ExoN/MTase coactivator" evidence="109">
    <location>
        <begin position="4380"/>
        <end position="4517"/>
    </location>
</feature>
<dbReference type="PROSITE" id="PS51154">
    <property type="entry name" value="MACRO"/>
    <property type="match status" value="1"/>
</dbReference>
<evidence type="ECO:0000256" key="17">
    <source>
        <dbReference type="ARBA" id="ARBA00022484"/>
    </source>
</evidence>
<dbReference type="PROSITE" id="PS51946">
    <property type="entry name" value="COV_NSP4C"/>
    <property type="match status" value="1"/>
</dbReference>
<dbReference type="GO" id="GO:0008270">
    <property type="term" value="F:zinc ion binding"/>
    <property type="evidence" value="ECO:0007669"/>
    <property type="project" value="UniProtKB-UniRule"/>
</dbReference>
<dbReference type="Pfam" id="PF09401">
    <property type="entry name" value="CoV_NSP10"/>
    <property type="match status" value="1"/>
</dbReference>
<dbReference type="GO" id="GO:0044172">
    <property type="term" value="C:host cell endoplasmic reticulum-Golgi intermediate compartment"/>
    <property type="evidence" value="ECO:0007669"/>
    <property type="project" value="UniProtKB-SubCell"/>
</dbReference>
<dbReference type="Pfam" id="PF13087">
    <property type="entry name" value="AAA_12"/>
    <property type="match status" value="1"/>
</dbReference>
<keyword evidence="21" id="KW-1132">Decay of host mRNAs by virus</keyword>
<evidence type="ECO:0000256" key="23">
    <source>
        <dbReference type="ARBA" id="ARBA00022662"/>
    </source>
</evidence>
<feature type="transmembrane region" description="Helical" evidence="93">
    <location>
        <begin position="3173"/>
        <end position="3197"/>
    </location>
</feature>
<comment type="function">
    <text evidence="10">May play a role in the modulation of host cell survival signaling pathway by interacting with host PHB and PHB2. Indeed, these two proteins play a role in maintaining the functional integrity of the mitochondria and protecting cells from various stresses.</text>
</comment>
<evidence type="ECO:0000313" key="126">
    <source>
        <dbReference type="Proteomes" id="UP000147573"/>
    </source>
</evidence>
<feature type="transmembrane region" description="Helical" evidence="93">
    <location>
        <begin position="2498"/>
        <end position="2520"/>
    </location>
</feature>
<sequence length="7241" mass="817420">MIKTSKYGLGFKWAPEFRWLLPDAAEELASPMKSDEGGLCPSTGQAMESVGFVYDNHVKIDCRCILGQEWHVQSNLIRDIFVHEDLHVVEVLTKTAVKSGTAILIKSPLHSLGGFPKGYVMGLFRSYKTKRYVVHHLSMTTSTTNFGEDFLGWIVPFGFMPSYVHKWFQFCRLYIEESDLIISNFKFDDYDFSVEDAYAEVHAEPKGKYSQKAYALLRQYRGIKPVLFVDQYGCDYSGKLADCLQAYGHYSLQDMRQKQSVWLANCDFDIVVAWHVVRDSRFVMRLQTIATICGIKYVAQPTEDVVDGDVVIREPVHLLSADAIVLKLPSLMKVMTHMDDFSIKSIYNVDLCDCGFVMQYGYVDCFNDNCDFYGWVSGNMMDGFSCPLCCTVYDSSEVKAQSSGVIPENPVLFTNSTDTVNHDSFNLYGYSVTPFGSCIYWSPRPGLWIPIIKSSVKSYDDLVYSGVVGCKSIVKETALITHALYLDYVQCKCGNLEQNHILGVNNSWCRQLLLNRGDYNMLLKNIDLFVKRRADFACKFAVCGDGFVPFLLDGLIPRSYYLIQSGIFFTSLMSQFSQEVSDMCLKMCILFMDRVSVATFYIEHYVNRLVTQFKLLGTTLVNKMVNWFNTMLDASAPATGWLLYQLLNGLFVVSQANFNFVALIPDYAKILVNKFYTFFKLLLECVTVDVLKDMPVLKTINGLVCIVGNKFYNVSTGLIPGFVLPCNAQEQQIYFFEGVAESVIVEDDVIENVKSSLSSYEYCQPPKSVEKICIIDNMYMGKCGDKFFPIVMNDKNICLLDQAWRFPCAGRKVNFNEKPVVMEIPSLMTVKVMFDLDSTFDDILGKVCSEFEVEKGVTVDDFVAVVCDAIENALNSCKEHPVVGYQVRAFLNKLNENVVYLFDEAGDEAMASRMYCTFAIEDVEDVISSEVVEDTIDGVVEDTINDDEDVVTGDNDDEHVVTGDNDDEHVVTGDNDDEDVVTGDNDDEDVVTGDNDDEDVVTGDNDDEDVVTGDNDDEDVVTGDNDDEDVVTGDNDDEDVVTGDNDDEDVVTGDNDDEDVVTGDNDDEHVVTGDNDDEDVVTGDNDDEDVVTGDNDDEDVVTGDNDDEDVVTGDNDDEDVVTGDNDDEDVVTGDNDDEDVVTGDNDDDNDDQIVVIGDDVDDIDTINCESIYEFDTYKALLVFNDVYNDALFVSYGSSVETETYFKVKGLWSPTITHTNCWLRSVLLVMQKLPFKFKDLAIENMWLSYKVGYNQSFVDYLLTTIPKAIVLPQGGFVADFAYWFLNQFDINAYANWCCLKCGFSFDLNGLDAVFFYGDIVSHVCKCGYNMTLIAADLPCTLHFSLFDDNFCAFCTPKKNFIAACAVDVNVCHSVAVIGDEQIDGKFVTKFSGDKFDFIVGYGMSFSMSSFELAQLYGLCITPNVCFVKGDIINVARLVKADVIVNPANGHMLHGGGVAKAIAVAAGKKFSKETAAMVKSKGVCQVGDCYVSTGGKLCKTILNIVGPDARQDGRQSYVLLARAYKHLNKYDCCLSTLISAGIFSVPADVSLTYLLGVVDKQVILVSNNKEDFDIIQKCQITSVVGTKALAVRLTANVGRVIKFETDAYKLFLSGDDCFVSNSSVIQEVLLLRHDIQLNNDVRDYLLSKMTSLPKDWRLINKFDVINGVKTVKYFECPNSIYICSQGKDFGYVCDGSFYKATVNQVCVLLAKKIDVLLTVDGVNFKSISLTVGEVFGKILGNVFCDGIDVTKLKCSDFYADKILYQYENLSLADISAVQSSFGFDQQQLLAYYNFLTVCKWSVVVNGPFFSFEQSHNNCYVNVACLMLQHINLKFNKWQWQEAWYEFRAGRPHRLVALVLAKGHFKFDEPSDATDFIRVVLKQADLSGAICELELICDCGIKQESRVGVDAVMHFGTLAKTDLFNGYKIGCNCAGRIVHCTKLNVPFLICSNTPLSKDLPDDVVAANMFMGVGVGHYTHLKCGSPYQHYDACSVKKYTGVSGCLTDCLYLKNLTQTFTSMLTNYFLDDVEMVAYNPDLSQYYCDNGKYYTKPIIKAQFKPFAKVNGVYTNFKLVGHDICAQLNDKLGFNVDLPFVEYKVTVWPVATGDVVLASDDLYVKRYFKGCETFGKPVIWFCHDEASLNSLTYFNKPSFKSENRYSVLSVDSVSEESQGNVVTSVMESQISTKEVKLKGVRKTVKIEDAIIVNDENSSIKVVKSLSLVDVWDMYLTGCDYVVWVANELSRLVKSPTVREYIRYGIKPITIPIDLLCLRDDNQTLLVPKIFKARAIEFYGFLKWLFIYVFSLLHFTNDKTIFYTTEIASKFTFNLFCLALKNAFQTFRWSIFIKGFLVVATVFLFWFNFLYINVIFSDFYLPNISVFPIFVGRIVMWIKATFGLVTICDFYSKLGVGFTSHFCNGSFICELCYSGFDMLDTYAAIDFVQYEVDRRVLFDYVSLVKLIVELVIGYSLYTVWFYPLFCLIGLQLFTTWLPDLFMLETMHWLIRFIVFVANMLPAFVLLRFYIVVTAMYKVVGFIRHIVYGCNKAGCLFCYKRNCSVRVKCSTIVGGVIRYYDITANGGTGFCVKHQWNCFICHSFKPGNTFITVEAAIELSKELKRPVNPTDASHYVVTDIKQVGCMMRLFYDRDGQRVYDDVDASLFVDINNLLHSKVKVVPNLYVVVVESDADRANFLNAVVFYAQSLYRPILLVDKKLITTACNGISVTQTMFDVYVDTFMSHFDVDRKSFNNFVNIAHASLREGVQLEKVLDTFVGCVRKCCSIDSDVETRFITKSMISAVAAGLEFTDENYNNLVPTYLKSDNIVAADLGVLIQNGAKHVQGNVAKAANISCIWFIDAFNQLTADLQHKLKKACVKTGLKLKLTFNKQEASVPILTTPFSLKGGVVLSNLLYILFFISLICFILLWALLPTYSVYKSDIHLPAYASFKVIDNGVVRDISVNDLCFANKFFQFDQWYESTFGSVYYHNSMDCPIVVAVMDEDIGSTMFNVPTKVLRHGFHVLHFLTYAFASDSVQCYTPHIQISYNDFYASGCVLSSLCTMFKRGDGTPHPYCYSDGVMKNASLYTSLVPHTRYSLADSNGFIRFPDVISEGIVRIVRTRSMTYCRVGACEYAEEGICFNFNSSWVLNNDYYRSMPGTFCGRDLFDLFYQFFSSLIRPIDFFSLTASSIFGAILAIVVVLVFYYLIKLKRAFGDYTSVVVINVVVWCINFLMLFVFQVYPICACVYACFYFYVTLYFPSEISVIMHLQWIVMYGAIMPFWFCVTYVAMVIANHVLWLFSYCRKIGVNVCSDSTFEETSLTTFMITKDSYCRLKNSVSDVAYNRYLSLYNKYRYYSGKMDTAAYREAACSQLAKAMETFNHNNGNDVLYQPPTASVSTSFLQSGIVKMVSPTSKIEPCIVSVTYGSMTLNGLWLDDKVYCPRHVICSSSNMNEPDYSALLCRVTLGDFTIMSGRMSLTVVSYQMQGCQLVLTVSLQNPYTPKYTFGNVKPGETFTVLAAYNGRPQGAFHVTMRSSYTIKGSFLCGSCGSVGYVLTGDSVKFVYMHQLELSTGCHTGTDFTGNFYGPYRDAQVVQLPVKDYVQTVNVIAWLYAAILNNCAWFVQNDVCSTEDFNVWAMANGFSQVKADLVLDALASMTGVSIETLLAAIKRLYMGFQGRQILGSCTFEDELAPSDVYQQLAGVKLQSKTKRFIKETIYWILISTFLFSCIISAFVKWTIFMYINTHMIGVTLCVLCFVSFMMLLVKHKHFYLTMYIIPVLCTLFYVNYLVVYKEGFRGFTYVWLSYFVPAVNFTYVYEVFYGCILCVFAIFITMHSINHDIFSLMFLVGRIVTLISMWYFGSNLEEDVLLFITAFLGTYTWTTILSLAIAKIVANWLSVNIFYFTDVPYIKLILLSYLFIGYILSCYWGFFSLLNSVFRMPMGVYNYKISVQELRYMNANGLRPPRNSFEAILLNLKLLGIGGVPVIEVSQIQSKLTDVKCANVVLLNCLQHLHVASNSKLWQYCSVLHNEILSTSDLSVAFDKLAQLLIVLFANPAAVDTKCLASIDEVSDDYVQDSTVLQALQSEFVNMASFVEYEVAKKNLADAKNSGSVNQQQIKQLEKACNIAKSVYERDKAVARKLERMADLALTNMYKEARINDKKSKVVSALQTMLFSMVRKLDNQALNSILDNAVKGCVPLSAIPALAANTLTIIIPDKQVFDKVVDNVYVTYAGSVWHIQTVQDADGINKQLTDISVDSNWPLVIIANRYNEVANAVMQNNELMPHKLKIQVVNSGSDMNCNIPTQCYYNNGSSGRIVYAVLSDVDGLKYTKIMKDDGNCVVLELDPPCKFSIQDVKGLKIKYLYFIKGCNTLARGWVVGTLSSTIRLQAGVATEYAANSSILSLCAFSVDPKKTYLDYIQQGGVPIINCVKMLCDHAGTGMAITIKPEATINQDSYGGASVCIYCRARVEHPDVDGICKLRGKFVQVPLGIKDPILYVLTHDVCQVCGFWRDGSCSCVGSSVAVQSKDLNFLNRVRGTSVNARLVPCASGLSTDVQLRAFDICNTNRAGIGLYYKVNCCRFQRIDDDGNKLDKFFVVKRTNLEVYNKEKTYYELTKSCGVVAEHDFFTFDIDGSRVPHIVRRNLSKYTMLDLCYALRHFDRNDCSILCEILCEYADCKESYFSKKDWYDFVENPDIINIYKKLGPIFNRALLNTVIFADTLVEVGLVGVLTLDNQDLYGQWYDFGDFIQTAPGFGVAVADSYYSYMMPMLTMCHVLDCELFVNDSYRQFDLVQYDFTDYKLELFNKYFKYWGMKYHPNTVDCDNDRCIIHCANFNILFSMVLPNTCFGPLVRQIFVDGVPFVVSIGYHYKELGVVMNLDVDTHRYRLSLKDLLLYAADPAMHVASASALLDLRTCCFSVAAITSGIKFQTVKPGNFNQDFYEFVKSKGLFKEGSTVDLKHFFFTQDGNAAITDYNYYKYNLPTMVDIKQLLFVLEVVYKYFEIYDGGCIPASQVIVNNYDKSAGYPFNKFGKARLYYEALSFEEQNEIYAYTKRNVLPTLTQMNLKYAISAKNRARTVAGVSILSTMTGRMFHQKCLKSIAATRGVPVVIGTTKFYGGWDDMLRHLIKDVDNPVLMGWDYPKCDRAMPNILRIVSSLVLARKHEFCCSHGDRFYRLANECAQVLSEIVMCGGCYYVKPGGTSSGDATTAFANSVFNICQAVTANVCSLMACNGHKIEDLSIRNLQKRLYSNVYRTDYVDYTFVNEYYEFLCKHFSMMILSDDGVVCYNSDYASKGYIANISVFQQVLYYQNNVFMSESKCWVENDITNGPHEFCSQHTMLVKIDGDYVYLPYPDPSRILGAGCFVDDLLKTDSVLLIERFVSLAIDAYPLVYHENEEYQKVFRVYLEYIKKLYNDLGTQILDSYSVILSTCDGLKFTEESFYKNMYLKSAVMQSVGACVVCSSQTSLRCGSCIRKPLLCCKCCYDHVMATNHKYVLSVSPYVCNAPNCDVSDVTKLYLGGMSYYCENHKPHYSFKLVMNGMVFGLYKQSCTGSPYIDDFNKIASCKWTEVDDYVLANECIERLKLFAAETQKATEEAFKQSYASATIQEIVSDREVILCWETGKVKPPLNKNYVFTGYHFTSTGKTVLGEYVFDKSELTNGVYYRATTTYKLSIGDVFVLTSHSVASLSAPTLVPQENYASIRFSSVYSVPLVFQNNVANYQHIGMKRYCTVQGPPGTGKSHLAIGLAVYYYTARVVYTAASHAAVDALCEKAYKFLNINDCTRIIPAKVRVDCYDKFKINDTTCKYVFTTINALPELVTDIVVVDEVSMLTNYELSVINARIKAKHYVYIGDPAQLPAPRVLLSKGSLEPRHFNSITKIMCCLGPDIFLGNCYRCPKEIVETVSALVYDNKLKAKNDNSSLCFKVYFKGQTTHESSSAVNIQQIYLISKFLKANPVWNSAVFISPYNSQNYVAKRVLGVQTQTVDSAQGSEYDYVIYSQTAETAHSVNVNRFNVAITRAKKGIFCVMSNMQLFESLNFITLPLDKIQNQTLPRLHCTTNLFKDCSKSCLGYHPAHAPSFLAVDDKYKVNENLAVNLNICEPVLTYSRLISLMGFKLDLTLDGYSKLFITKDEAIKRVRGWVGFDVEGAHATRENIGTNFPLQIGFSTGVDFVVEATGLFAERDCYTFKKTVAKAPPGEKFKHLIPLMSKGQKWDIVRIRIVQMLSDYLLDLSDSVVFITWSASFELTCLRYFAKLGRELNCNVCSNRATCYNSRTGYYGCWRHSYTCDYVYNPLIVDIQQWGYTGSLTSNHDIICNVHKGAHVASADAIMTRCLAIYDCFCKSVNWNLEYPIISNEVSINTSCRLLQRVMLKAAMLCNRYNLCYDIGNPKGLACVKDYEFKFYDAFPVAKSVKQLFYVYDVHKDNFKDGLCMFWNCNVDKYPSNSIVCRFDTRVLNKLNLPGCNGGSLYVNKHAFHTNPFTRTVFENLKPMPFFYYSDTPCVYVDGLESKQVDYVPLRSATCITRCNLGGAVCSKHAEEYCNYLESYNIVTTAGFTFWVYKNFDFYNLWNTFTTLQSLENVIYNLVNVGHYDGRTGELPCAIMNDKVVVKINNVDTVIFKNNTSFPTNIAVELFTKRSIRHHPELKILRNLNIDICWKHVLWDYVKDSLFCSSTYGVCKYTDLKFIENLNILFDGRDTGALEAFRKARNGVFISTEKLSRLSMIKGPQRADLNGVIVDKVGELKVEFWFAMRKDGDDVIFSRTDSLCSSHYWSPQGNLGGNCAGNVIGNDALTRFTIFTQSRVLSSFEPRSDLERDFIDMDDNLFIAKYGLEDYAFDHIVYGSFNHKVIGGLHLLIGLFRRLKKSNLLIQEFLQYDSSIHSYFITDQECGSSKSVCTVIDLLLDDFVSIVKSLNLSCVSKVVNINVDFKDFQFMLWCNDNKIMTFYPKMQATNDWKPGYSMPVLYKYLNVPLERVSLWNYGKPINLPTGCMMNVAKYTQLCQYLNTTTLAVPVNMRVLHLGAGSDKEVAPGSAVLRQWLPSGSILVDNDLNPFVSDSLVTYFGDCMTLPFDCHWDLIISDMYDPLTKNIGDYNVSKDGFFTYICHLIRDKLSLGGSVAIKITEFSWNADLYKLMSCFAFWTVFCTNVNASSSEGFLIGINYLGKSSFEIDGNVMHANYLFWRNSTTWNGGAYSLFDMTKFSLKLAGTAVVNLRPDQLNDLVYSLIERGKLLVRDTRKEIFVGDSLVNTC</sequence>
<dbReference type="GO" id="GO:0085034">
    <property type="term" value="P:symbiont-mediated suppression of host NF-kappaB cascade"/>
    <property type="evidence" value="ECO:0007669"/>
    <property type="project" value="UniProtKB-KW"/>
</dbReference>
<evidence type="ECO:0000256" key="20">
    <source>
        <dbReference type="ARBA" id="ARBA00022603"/>
    </source>
</evidence>
<comment type="function">
    <text evidence="7">Methyltransferase that mediates mRNA cap 2'-O-ribose methylation to the 5'-cap structure of viral mRNAs. N7-methyl guanosine cap is a prerequisite for binding of nsp16. Therefore plays an essential role in viral mRNAs cap methylation which is essential to evade immune system.</text>
</comment>
<keyword evidence="49 93" id="KW-1133">Transmembrane helix</keyword>
<reference evidence="125 126" key="1">
    <citation type="journal article" date="2006" name="J. Virol.">
        <title>Comparative analysis of 22 coronavirus HKU1 genomes reveals a novel genotype and evidence of natural recombination in coronavirus HKU1.</title>
        <authorList>
            <person name="Woo P.C.Y."/>
            <person name="Lau S.K.P."/>
            <person name="Yip C.C.Y."/>
            <person name="Huang Y."/>
            <person name="Tsoi H.-W."/>
            <person name="Chan K.-H."/>
            <person name="Yuen K.-Y."/>
        </authorList>
    </citation>
    <scope>NUCLEOTIDE SEQUENCE [LARGE SCALE GENOMIC DNA]</scope>
    <source>
        <strain evidence="125">N24</strain>
    </source>
</reference>
<dbReference type="InterPro" id="IPR044863">
    <property type="entry name" value="NIRAN"/>
</dbReference>
<dbReference type="Gene3D" id="1.10.1840.10">
    <property type="entry name" value="main proteinase (3clpro) structure, domain 3"/>
    <property type="match status" value="1"/>
</dbReference>
<evidence type="ECO:0000256" key="73">
    <source>
        <dbReference type="ARBA" id="ARBA00043928"/>
    </source>
</evidence>
<feature type="region of interest" description="Y4" evidence="89">
    <location>
        <begin position="2797"/>
        <end position="2897"/>
    </location>
</feature>
<feature type="transmembrane region" description="Helical" evidence="93">
    <location>
        <begin position="2341"/>
        <end position="2362"/>
    </location>
</feature>
<dbReference type="InterPro" id="IPR038123">
    <property type="entry name" value="NSP4_C_sf_CoV"/>
</dbReference>
<keyword evidence="29 89" id="KW-0479">Metal-binding</keyword>
<evidence type="ECO:0000256" key="55">
    <source>
        <dbReference type="ARBA" id="ARBA00023208"/>
    </source>
</evidence>
<dbReference type="Gene3D" id="2.40.10.10">
    <property type="entry name" value="Trypsin-like serine proteases"/>
    <property type="match status" value="2"/>
</dbReference>
<dbReference type="InterPro" id="IPR043504">
    <property type="entry name" value="Peptidase_S1_PA_chymotrypsin"/>
</dbReference>
<dbReference type="InterPro" id="IPR008740">
    <property type="entry name" value="Peptidase_C30_CoV"/>
</dbReference>
<dbReference type="InterPro" id="IPR043611">
    <property type="entry name" value="CoV_NSP3_C"/>
</dbReference>
<feature type="domain" description="Nsp15 N-terminal oligomerization" evidence="114">
    <location>
        <begin position="6569"/>
        <end position="6629"/>
    </location>
</feature>
<evidence type="ECO:0000259" key="95">
    <source>
        <dbReference type="PROSITE" id="PS51154"/>
    </source>
</evidence>
<feature type="compositionally biased region" description="Acidic residues" evidence="92">
    <location>
        <begin position="974"/>
        <end position="1067"/>
    </location>
</feature>
<dbReference type="InterPro" id="IPR044353">
    <property type="entry name" value="Nsp3_Ubl2_dom_CoV"/>
</dbReference>
<evidence type="ECO:0000256" key="53">
    <source>
        <dbReference type="ARBA" id="ARBA00023157"/>
    </source>
</evidence>
<evidence type="ECO:0000256" key="9">
    <source>
        <dbReference type="ARBA" id="ARBA00003070"/>
    </source>
</evidence>
<protein>
    <recommendedName>
        <fullName evidence="91">ORF1ab polyprotein</fullName>
    </recommendedName>
</protein>
<feature type="domain" description="Nsp9 ssRNA-binding" evidence="108">
    <location>
        <begin position="4270"/>
        <end position="4379"/>
    </location>
</feature>
<dbReference type="PROSITE" id="PS51989">
    <property type="entry name" value="COV_NSP2_N"/>
    <property type="match status" value="1"/>
</dbReference>
<feature type="transmembrane region" description="Helical" evidence="93">
    <location>
        <begin position="2903"/>
        <end position="2922"/>
    </location>
</feature>
<feature type="domain" description="RdRp Nsp7 cofactor" evidence="106">
    <location>
        <begin position="3984"/>
        <end position="4072"/>
    </location>
</feature>
<dbReference type="InterPro" id="IPR043472">
    <property type="entry name" value="Macro_dom-like"/>
</dbReference>
<feature type="transmembrane region" description="Helical" evidence="93">
    <location>
        <begin position="3707"/>
        <end position="3730"/>
    </location>
</feature>
<evidence type="ECO:0000256" key="30">
    <source>
        <dbReference type="ARBA" id="ARBA00022737"/>
    </source>
</evidence>
<dbReference type="GO" id="GO:0004484">
    <property type="term" value="F:mRNA guanylyltransferase activity"/>
    <property type="evidence" value="ECO:0007669"/>
    <property type="project" value="UniProtKB-EC"/>
</dbReference>
<evidence type="ECO:0000256" key="15">
    <source>
        <dbReference type="ARBA" id="ARBA00004452"/>
    </source>
</evidence>
<dbReference type="CDD" id="cd21898">
    <property type="entry name" value="betaCoV_Nsp9"/>
    <property type="match status" value="1"/>
</dbReference>
<evidence type="ECO:0000256" key="78">
    <source>
        <dbReference type="ARBA" id="ARBA00047995"/>
    </source>
</evidence>
<comment type="subunit">
    <text evidence="69">Interacts with nsp7 and nsp8 to form the replication-transcription complex (RTC): nsp12, nsp7, two subunits of nsp8, and up to two subunits of nsp13. Interacts with nsp9.</text>
</comment>
<keyword evidence="33 87" id="KW-0255">Endonuclease</keyword>
<keyword evidence="44" id="KW-1100">Inhibition of host NF-kappa-B by virus</keyword>
<dbReference type="InterPro" id="IPR050534">
    <property type="entry name" value="Coronavir_polyprotein_1ab"/>
</dbReference>
<evidence type="ECO:0000259" key="124">
    <source>
        <dbReference type="PROSITE" id="PS52000"/>
    </source>
</evidence>
<evidence type="ECO:0000256" key="37">
    <source>
        <dbReference type="ARBA" id="ARBA00022806"/>
    </source>
</evidence>
<dbReference type="CDD" id="cd21812">
    <property type="entry name" value="MHV-like_Nsp3_betaSM"/>
    <property type="match status" value="1"/>
</dbReference>
<dbReference type="InterPro" id="IPR046441">
    <property type="entry name" value="RdRp_CoV"/>
</dbReference>
<dbReference type="CDD" id="cd21901">
    <property type="entry name" value="alpha_betaCoV_Nsp10"/>
    <property type="match status" value="1"/>
</dbReference>
<dbReference type="PROSITE" id="PS51945">
    <property type="entry name" value="BCOV_NSP3E_NAB"/>
    <property type="match status" value="1"/>
</dbReference>
<dbReference type="InterPro" id="IPR032592">
    <property type="entry name" value="NSP3_NAB_bCoV"/>
</dbReference>
<dbReference type="InterPro" id="IPR038083">
    <property type="entry name" value="NSP3A-like"/>
</dbReference>
<dbReference type="InterPro" id="IPR022733">
    <property type="entry name" value="DPUP_SUD_C_bCoV"/>
</dbReference>
<feature type="region of interest" description="ZF1" evidence="89">
    <location>
        <begin position="2534"/>
        <end position="2547"/>
    </location>
</feature>
<evidence type="ECO:0000256" key="64">
    <source>
        <dbReference type="ARBA" id="ARBA00034500"/>
    </source>
</evidence>
<feature type="domain" description="NendoU" evidence="113">
    <location>
        <begin position="6800"/>
        <end position="6939"/>
    </location>
</feature>
<keyword evidence="32" id="KW-0688">Ribosomal frameshifting</keyword>
<dbReference type="GO" id="GO:0004482">
    <property type="term" value="F:mRNA 5'-cap (guanine-N7-)-methyltransferase activity"/>
    <property type="evidence" value="ECO:0007669"/>
    <property type="project" value="UniProtKB-EC"/>
</dbReference>
<dbReference type="InterPro" id="IPR001205">
    <property type="entry name" value="RNA-dir_pol_C"/>
</dbReference>
<dbReference type="PROSITE" id="PS51963">
    <property type="entry name" value="BCOV_NSP1_C"/>
    <property type="match status" value="1"/>
</dbReference>
<feature type="transmembrane region" description="Helical" evidence="93">
    <location>
        <begin position="3899"/>
        <end position="3920"/>
    </location>
</feature>
<dbReference type="CDD" id="cd21557">
    <property type="entry name" value="Macro_X_Nsp3-like"/>
    <property type="match status" value="1"/>
</dbReference>
<dbReference type="PROSITE" id="PS51950">
    <property type="entry name" value="COV_NSP8"/>
    <property type="match status" value="1"/>
</dbReference>
<keyword evidence="48" id="KW-0693">Viral RNA replication</keyword>
<dbReference type="InterPro" id="IPR043606">
    <property type="entry name" value="CoV_NSP15_N"/>
</dbReference>
<dbReference type="Gene3D" id="3.40.220.10">
    <property type="entry name" value="Leucine Aminopeptidase, subunit E, domain 1"/>
    <property type="match status" value="1"/>
</dbReference>
<evidence type="ECO:0000256" key="28">
    <source>
        <dbReference type="ARBA" id="ARBA00022722"/>
    </source>
</evidence>
<evidence type="ECO:0000256" key="43">
    <source>
        <dbReference type="ARBA" id="ARBA00022840"/>
    </source>
</evidence>
<keyword evidence="27" id="KW-0548">Nucleotidyltransferase</keyword>
<evidence type="ECO:0000256" key="91">
    <source>
        <dbReference type="PROSITE-ProRule" id="PRU01344"/>
    </source>
</evidence>
<evidence type="ECO:0000259" key="102">
    <source>
        <dbReference type="PROSITE" id="PS51945"/>
    </source>
</evidence>
<comment type="subunit">
    <text evidence="64">Interacts with nsp8 to form the replication-transcription complex (RTC): nsp12, nsp7, two subunits of nsp8, and up to two subunits of nsp13.</text>
</comment>
<evidence type="ECO:0000256" key="76">
    <source>
        <dbReference type="ARBA" id="ARBA00046192"/>
    </source>
</evidence>
<organismHost>
    <name type="scientific">Homo sapiens</name>
    <name type="common">Human</name>
    <dbReference type="NCBI Taxonomy" id="9606"/>
</organismHost>
<dbReference type="InterPro" id="IPR043174">
    <property type="entry name" value="NSP15_middle_sf"/>
</dbReference>
<evidence type="ECO:0000256" key="50">
    <source>
        <dbReference type="ARBA" id="ARBA00022995"/>
    </source>
</evidence>
<dbReference type="InterPro" id="IPR037204">
    <property type="entry name" value="NSP7_sf_CoV"/>
</dbReference>
<dbReference type="InterPro" id="IPR022570">
    <property type="entry name" value="B-CoV_A_NSP1"/>
</dbReference>
<dbReference type="CDD" id="cd21467">
    <property type="entry name" value="Ubl1_cv_Nsp3_N-like"/>
    <property type="match status" value="1"/>
</dbReference>
<comment type="cofactor">
    <cofactor evidence="3">
        <name>Mg(2+)</name>
        <dbReference type="ChEBI" id="CHEBI:18420"/>
    </cofactor>
</comment>
<dbReference type="InterPro" id="IPR014829">
    <property type="entry name" value="NSP8_CoV"/>
</dbReference>
<dbReference type="Gene3D" id="3.30.70.3540">
    <property type="entry name" value="Nsp8 replicase, head domain"/>
    <property type="match status" value="1"/>
</dbReference>
<comment type="function">
    <text evidence="5">Cleaves the C-terminus of replicase polyprotein at 11 sites. Recognizes substrates containing the core sequence [ILMVF]-Q-|-[SGACN]. Also able to bind an ADP-ribose-1''-phosphate (ADRP).</text>
</comment>
<dbReference type="InterPro" id="IPR044384">
    <property type="entry name" value="NSP2_MHV-like"/>
</dbReference>
<evidence type="ECO:0000256" key="40">
    <source>
        <dbReference type="ARBA" id="ARBA00022830"/>
    </source>
</evidence>
<feature type="domain" description="RdRp Nsp8 cofactor" evidence="107">
    <location>
        <begin position="4073"/>
        <end position="4269"/>
    </location>
</feature>
<evidence type="ECO:0000256" key="29">
    <source>
        <dbReference type="ARBA" id="ARBA00022723"/>
    </source>
</evidence>
<evidence type="ECO:0000256" key="87">
    <source>
        <dbReference type="PROSITE-ProRule" id="PRU01303"/>
    </source>
</evidence>
<dbReference type="CDD" id="cd21659">
    <property type="entry name" value="betaCoV_Nsp14"/>
    <property type="match status" value="1"/>
</dbReference>
<evidence type="ECO:0000256" key="4">
    <source>
        <dbReference type="ARBA" id="ARBA00002182"/>
    </source>
</evidence>
<dbReference type="InterPro" id="IPR043615">
    <property type="entry name" value="NSP2_N_CoV"/>
</dbReference>
<evidence type="ECO:0000256" key="42">
    <source>
        <dbReference type="ARBA" id="ARBA00022839"/>
    </source>
</evidence>
<dbReference type="InterPro" id="IPR009466">
    <property type="entry name" value="NSP14_CoV"/>
</dbReference>
<dbReference type="InterPro" id="IPR044343">
    <property type="entry name" value="NSP13_1B_dom_CoV"/>
</dbReference>
<comment type="function">
    <text evidence="9">Participates in the assembly of virally-induced cytoplasmic double-membrane vesicles necessary for viral replication.</text>
</comment>
<comment type="catalytic activity">
    <reaction evidence="78">
        <text>ATP + H2O = ADP + phosphate + H(+)</text>
        <dbReference type="Rhea" id="RHEA:13065"/>
        <dbReference type="ChEBI" id="CHEBI:15377"/>
        <dbReference type="ChEBI" id="CHEBI:15378"/>
        <dbReference type="ChEBI" id="CHEBI:30616"/>
        <dbReference type="ChEBI" id="CHEBI:43474"/>
        <dbReference type="ChEBI" id="CHEBI:456216"/>
        <dbReference type="EC" id="3.6.4.12"/>
    </reaction>
</comment>